<organism evidence="1 2">
    <name type="scientific">Smallanthus sonchifolius</name>
    <dbReference type="NCBI Taxonomy" id="185202"/>
    <lineage>
        <taxon>Eukaryota</taxon>
        <taxon>Viridiplantae</taxon>
        <taxon>Streptophyta</taxon>
        <taxon>Embryophyta</taxon>
        <taxon>Tracheophyta</taxon>
        <taxon>Spermatophyta</taxon>
        <taxon>Magnoliopsida</taxon>
        <taxon>eudicotyledons</taxon>
        <taxon>Gunneridae</taxon>
        <taxon>Pentapetalae</taxon>
        <taxon>asterids</taxon>
        <taxon>campanulids</taxon>
        <taxon>Asterales</taxon>
        <taxon>Asteraceae</taxon>
        <taxon>Asteroideae</taxon>
        <taxon>Heliantheae alliance</taxon>
        <taxon>Millerieae</taxon>
        <taxon>Smallanthus</taxon>
    </lineage>
</organism>
<reference evidence="2" key="1">
    <citation type="journal article" date="2022" name="Mol. Ecol. Resour.">
        <title>The genomes of chicory, endive, great burdock and yacon provide insights into Asteraceae palaeo-polyploidization history and plant inulin production.</title>
        <authorList>
            <person name="Fan W."/>
            <person name="Wang S."/>
            <person name="Wang H."/>
            <person name="Wang A."/>
            <person name="Jiang F."/>
            <person name="Liu H."/>
            <person name="Zhao H."/>
            <person name="Xu D."/>
            <person name="Zhang Y."/>
        </authorList>
    </citation>
    <scope>NUCLEOTIDE SEQUENCE [LARGE SCALE GENOMIC DNA]</scope>
    <source>
        <strain evidence="2">cv. Yunnan</strain>
    </source>
</reference>
<name>A0ACB9E8I9_9ASTR</name>
<sequence>MPTAQSHENSANNDTEETSLHSSSSRSISVSRSLNIRLNAEMPIAAPTTGLRSRPIARRTWSQGMSPPRQPQPQQPPRLPSPRHPPASIHEVGGPSTPIVGIPVGRLPPESWEQDYLSVERVRQLHDQGFEREMRPYHPQNLMDQVSGMASSSDSSTDESGYVTAKPPCPRAAYVTGPDPTRTIDLNVPDHLHEHVLGKRPMWLSAESSVSAPMRLERPKARTRENDRKRTHLTKKVTFKNLEIGEPSTKAPLVVTPRESTKEYVQLYEYFDWKDKVNESLGWLTCRGTDMKARLDFHTDLATDMSGHMNELEQDIMQSQERTTTAIRYARTARIHSRVAIVVALVVSIVSMIIQLYR</sequence>
<accession>A0ACB9E8I9</accession>
<keyword evidence="2" id="KW-1185">Reference proteome</keyword>
<gene>
    <name evidence="1" type="ORF">L1987_54700</name>
</gene>
<comment type="caution">
    <text evidence="1">The sequence shown here is derived from an EMBL/GenBank/DDBJ whole genome shotgun (WGS) entry which is preliminary data.</text>
</comment>
<protein>
    <submittedName>
        <fullName evidence="1">Uncharacterized protein</fullName>
    </submittedName>
</protein>
<evidence type="ECO:0000313" key="1">
    <source>
        <dbReference type="EMBL" id="KAI3754908.1"/>
    </source>
</evidence>
<evidence type="ECO:0000313" key="2">
    <source>
        <dbReference type="Proteomes" id="UP001056120"/>
    </source>
</evidence>
<dbReference type="Proteomes" id="UP001056120">
    <property type="component" value="Linkage Group LG18"/>
</dbReference>
<reference evidence="1 2" key="2">
    <citation type="journal article" date="2022" name="Mol. Ecol. Resour.">
        <title>The genomes of chicory, endive, great burdock and yacon provide insights into Asteraceae paleo-polyploidization history and plant inulin production.</title>
        <authorList>
            <person name="Fan W."/>
            <person name="Wang S."/>
            <person name="Wang H."/>
            <person name="Wang A."/>
            <person name="Jiang F."/>
            <person name="Liu H."/>
            <person name="Zhao H."/>
            <person name="Xu D."/>
            <person name="Zhang Y."/>
        </authorList>
    </citation>
    <scope>NUCLEOTIDE SEQUENCE [LARGE SCALE GENOMIC DNA]</scope>
    <source>
        <strain evidence="2">cv. Yunnan</strain>
        <tissue evidence="1">Leaves</tissue>
    </source>
</reference>
<dbReference type="EMBL" id="CM042035">
    <property type="protein sequence ID" value="KAI3754908.1"/>
    <property type="molecule type" value="Genomic_DNA"/>
</dbReference>
<proteinExistence type="predicted"/>